<dbReference type="PANTHER" id="PTHR38448">
    <property type="entry name" value="REGULATORY PROTEIN YLBF-RELATED"/>
    <property type="match status" value="1"/>
</dbReference>
<dbReference type="Gene3D" id="1.20.1500.10">
    <property type="entry name" value="YheA/YmcA-like"/>
    <property type="match status" value="1"/>
</dbReference>
<reference evidence="2" key="1">
    <citation type="journal article" date="2019" name="Int. J. Syst. Evol. Microbiol.">
        <title>The Global Catalogue of Microorganisms (GCM) 10K type strain sequencing project: providing services to taxonomists for standard genome sequencing and annotation.</title>
        <authorList>
            <consortium name="The Broad Institute Genomics Platform"/>
            <consortium name="The Broad Institute Genome Sequencing Center for Infectious Disease"/>
            <person name="Wu L."/>
            <person name="Ma J."/>
        </authorList>
    </citation>
    <scope>NUCLEOTIDE SEQUENCE [LARGE SCALE GENOMIC DNA]</scope>
    <source>
        <strain evidence="2">CCM 8749</strain>
    </source>
</reference>
<dbReference type="InterPro" id="IPR010368">
    <property type="entry name" value="Com_YlbF"/>
</dbReference>
<dbReference type="InterPro" id="IPR023378">
    <property type="entry name" value="YheA/YmcA-like_dom_sf"/>
</dbReference>
<protein>
    <submittedName>
        <fullName evidence="1">YlbF family regulator</fullName>
    </submittedName>
</protein>
<organism evidence="1 2">
    <name type="scientific">Marinicrinis lubricantis</name>
    <dbReference type="NCBI Taxonomy" id="2086470"/>
    <lineage>
        <taxon>Bacteria</taxon>
        <taxon>Bacillati</taxon>
        <taxon>Bacillota</taxon>
        <taxon>Bacilli</taxon>
        <taxon>Bacillales</taxon>
        <taxon>Paenibacillaceae</taxon>
    </lineage>
</organism>
<accession>A0ABW1IMP9</accession>
<dbReference type="SUPFAM" id="SSF158622">
    <property type="entry name" value="YheA/YmcA-like"/>
    <property type="match status" value="1"/>
</dbReference>
<dbReference type="Pfam" id="PF06133">
    <property type="entry name" value="Com_YlbF"/>
    <property type="match status" value="1"/>
</dbReference>
<dbReference type="PANTHER" id="PTHR38448:SF2">
    <property type="entry name" value="REGULATORY PROTEIN YLBF"/>
    <property type="match status" value="1"/>
</dbReference>
<gene>
    <name evidence="1" type="ORF">ACFPXP_07835</name>
</gene>
<dbReference type="InterPro" id="IPR052767">
    <property type="entry name" value="Bact_com_dev_regulator"/>
</dbReference>
<evidence type="ECO:0000313" key="2">
    <source>
        <dbReference type="Proteomes" id="UP001596250"/>
    </source>
</evidence>
<comment type="caution">
    <text evidence="1">The sequence shown here is derived from an EMBL/GenBank/DDBJ whole genome shotgun (WGS) entry which is preliminary data.</text>
</comment>
<dbReference type="Proteomes" id="UP001596250">
    <property type="component" value="Unassembled WGS sequence"/>
</dbReference>
<evidence type="ECO:0000313" key="1">
    <source>
        <dbReference type="EMBL" id="MFC5986345.1"/>
    </source>
</evidence>
<proteinExistence type="predicted"/>
<dbReference type="RefSeq" id="WP_379893669.1">
    <property type="nucleotide sequence ID" value="NZ_CBCSCT010000001.1"/>
</dbReference>
<keyword evidence="2" id="KW-1185">Reference proteome</keyword>
<name>A0ABW1IMP9_9BACL</name>
<sequence length="147" mass="16621">MSVSEAKMLDMSKVLLLSYELADMIHHSKELSEYLYWKDVVLSNEEIQKVVAELSKAKESFAECERFGHYHPNYHEGLEKVKQVESKLDSFEEVKRFKECENRLDELLYDISKTIAHSVSDNIKVPTNQLIPESGCGSGGACSGNCG</sequence>
<dbReference type="EMBL" id="JBHSQV010000036">
    <property type="protein sequence ID" value="MFC5986345.1"/>
    <property type="molecule type" value="Genomic_DNA"/>
</dbReference>